<dbReference type="PANTHER" id="PTHR48081">
    <property type="entry name" value="AB HYDROLASE SUPERFAMILY PROTEIN C4A8.06C"/>
    <property type="match status" value="1"/>
</dbReference>
<dbReference type="RefSeq" id="WP_125696722.1">
    <property type="nucleotide sequence ID" value="NZ_JBHTOG010000031.1"/>
</dbReference>
<dbReference type="EC" id="3.4.-.-" evidence="3"/>
<dbReference type="EMBL" id="JBHTOG010000031">
    <property type="protein sequence ID" value="MFD1432337.1"/>
    <property type="molecule type" value="Genomic_DNA"/>
</dbReference>
<dbReference type="SUPFAM" id="SSF53474">
    <property type="entry name" value="alpha/beta-Hydrolases"/>
    <property type="match status" value="1"/>
</dbReference>
<dbReference type="InterPro" id="IPR050300">
    <property type="entry name" value="GDXG_lipolytic_enzyme"/>
</dbReference>
<dbReference type="Pfam" id="PF20434">
    <property type="entry name" value="BD-FAE"/>
    <property type="match status" value="1"/>
</dbReference>
<name>A0ABW4CN20_9LACO</name>
<proteinExistence type="predicted"/>
<organism evidence="3 4">
    <name type="scientific">Lacticaseibacillus yichunensis</name>
    <dbReference type="NCBI Taxonomy" id="2486015"/>
    <lineage>
        <taxon>Bacteria</taxon>
        <taxon>Bacillati</taxon>
        <taxon>Bacillota</taxon>
        <taxon>Bacilli</taxon>
        <taxon>Lactobacillales</taxon>
        <taxon>Lactobacillaceae</taxon>
        <taxon>Lacticaseibacillus</taxon>
    </lineage>
</organism>
<gene>
    <name evidence="3" type="ORF">ACFQ47_06525</name>
</gene>
<protein>
    <submittedName>
        <fullName evidence="3">Alpha/beta hydrolase family protein</fullName>
        <ecNumber evidence="3">3.4.-.-</ecNumber>
    </submittedName>
</protein>
<dbReference type="Gene3D" id="3.40.50.1820">
    <property type="entry name" value="alpha/beta hydrolase"/>
    <property type="match status" value="1"/>
</dbReference>
<dbReference type="Proteomes" id="UP001597192">
    <property type="component" value="Unassembled WGS sequence"/>
</dbReference>
<feature type="domain" description="BD-FAE-like" evidence="2">
    <location>
        <begin position="16"/>
        <end position="202"/>
    </location>
</feature>
<evidence type="ECO:0000313" key="4">
    <source>
        <dbReference type="Proteomes" id="UP001597192"/>
    </source>
</evidence>
<accession>A0ABW4CN20</accession>
<evidence type="ECO:0000259" key="2">
    <source>
        <dbReference type="Pfam" id="PF20434"/>
    </source>
</evidence>
<comment type="caution">
    <text evidence="3">The sequence shown here is derived from an EMBL/GenBank/DDBJ whole genome shotgun (WGS) entry which is preliminary data.</text>
</comment>
<evidence type="ECO:0000313" key="3">
    <source>
        <dbReference type="EMBL" id="MFD1432337.1"/>
    </source>
</evidence>
<sequence length="255" mass="27593">MTAEIAYGTDALQRADLYVPGHANGAALVFIHGGGWFRGDKRRDSELATALAEAGYLVAAINYRLAPAALFPAAQNDLTNFLTWFKASDYEFDRQRIGLLGASVGGTMALTASLASGYPVVTWSAILDFANWINEHQAVIPALAGDQELGLTDRHAIHDAFYKYFVQTYLGDLSQEKLNAVDPLAHLTNTLGPTLLFNGADELQPLSGALQFVARAAAIDRDIMLHVVPGAGHARDYTEFALPSTLRFFADHLAK</sequence>
<keyword evidence="4" id="KW-1185">Reference proteome</keyword>
<dbReference type="InterPro" id="IPR029058">
    <property type="entry name" value="AB_hydrolase_fold"/>
</dbReference>
<dbReference type="GO" id="GO:0016787">
    <property type="term" value="F:hydrolase activity"/>
    <property type="evidence" value="ECO:0007669"/>
    <property type="project" value="UniProtKB-KW"/>
</dbReference>
<evidence type="ECO:0000256" key="1">
    <source>
        <dbReference type="ARBA" id="ARBA00022801"/>
    </source>
</evidence>
<reference evidence="4" key="1">
    <citation type="journal article" date="2019" name="Int. J. Syst. Evol. Microbiol.">
        <title>The Global Catalogue of Microorganisms (GCM) 10K type strain sequencing project: providing services to taxonomists for standard genome sequencing and annotation.</title>
        <authorList>
            <consortium name="The Broad Institute Genomics Platform"/>
            <consortium name="The Broad Institute Genome Sequencing Center for Infectious Disease"/>
            <person name="Wu L."/>
            <person name="Ma J."/>
        </authorList>
    </citation>
    <scope>NUCLEOTIDE SEQUENCE [LARGE SCALE GENOMIC DNA]</scope>
    <source>
        <strain evidence="4">CCM 8947</strain>
    </source>
</reference>
<dbReference type="InterPro" id="IPR049492">
    <property type="entry name" value="BD-FAE-like_dom"/>
</dbReference>
<keyword evidence="1 3" id="KW-0378">Hydrolase</keyword>